<feature type="domain" description="Alcohol dehydrogenase-like N-terminal" evidence="5">
    <location>
        <begin position="24"/>
        <end position="66"/>
    </location>
</feature>
<dbReference type="GO" id="GO:0046872">
    <property type="term" value="F:metal ion binding"/>
    <property type="evidence" value="ECO:0007669"/>
    <property type="project" value="UniProtKB-KW"/>
</dbReference>
<keyword evidence="3" id="KW-0479">Metal-binding</keyword>
<dbReference type="InterPro" id="IPR013154">
    <property type="entry name" value="ADH-like_N"/>
</dbReference>
<keyword evidence="4" id="KW-0862">Zinc</keyword>
<gene>
    <name evidence="6" type="ORF">CPY51_21625</name>
</gene>
<comment type="caution">
    <text evidence="6">The sequence shown here is derived from an EMBL/GenBank/DDBJ whole genome shotgun (WGS) entry which is preliminary data.</text>
</comment>
<evidence type="ECO:0000313" key="6">
    <source>
        <dbReference type="EMBL" id="PZM10988.1"/>
    </source>
</evidence>
<keyword evidence="7" id="KW-1185">Reference proteome</keyword>
<organism evidence="6 7">
    <name type="scientific">Rhizobium tubonense</name>
    <dbReference type="NCBI Taxonomy" id="484088"/>
    <lineage>
        <taxon>Bacteria</taxon>
        <taxon>Pseudomonadati</taxon>
        <taxon>Pseudomonadota</taxon>
        <taxon>Alphaproteobacteria</taxon>
        <taxon>Hyphomicrobiales</taxon>
        <taxon>Rhizobiaceae</taxon>
        <taxon>Rhizobium/Agrobacterium group</taxon>
        <taxon>Rhizobium</taxon>
    </lineage>
</organism>
<accession>A0A2W4CIZ3</accession>
<dbReference type="EMBL" id="PCDP01000041">
    <property type="protein sequence ID" value="PZM10988.1"/>
    <property type="molecule type" value="Genomic_DNA"/>
</dbReference>
<sequence length="77" mass="8346">MKALVYRGPGQKALDPMPKISATTDVLVRITRTAICGTDLQILKGDVPTGRILGHEGIGIVEQTGTLRFRSSLLRDQ</sequence>
<dbReference type="OrthoDB" id="9773078at2"/>
<evidence type="ECO:0000256" key="2">
    <source>
        <dbReference type="ARBA" id="ARBA00008072"/>
    </source>
</evidence>
<evidence type="ECO:0000256" key="3">
    <source>
        <dbReference type="ARBA" id="ARBA00022723"/>
    </source>
</evidence>
<name>A0A2W4CIZ3_9HYPH</name>
<dbReference type="PANTHER" id="PTHR42813">
    <property type="entry name" value="ZINC-TYPE ALCOHOL DEHYDROGENASE-LIKE"/>
    <property type="match status" value="1"/>
</dbReference>
<evidence type="ECO:0000259" key="5">
    <source>
        <dbReference type="Pfam" id="PF08240"/>
    </source>
</evidence>
<evidence type="ECO:0000256" key="1">
    <source>
        <dbReference type="ARBA" id="ARBA00001947"/>
    </source>
</evidence>
<proteinExistence type="inferred from homology"/>
<dbReference type="Pfam" id="PF08240">
    <property type="entry name" value="ADH_N"/>
    <property type="match status" value="1"/>
</dbReference>
<dbReference type="AlphaFoldDB" id="A0A2W4CIZ3"/>
<comment type="similarity">
    <text evidence="2">Belongs to the zinc-containing alcohol dehydrogenase family.</text>
</comment>
<comment type="cofactor">
    <cofactor evidence="1">
        <name>Zn(2+)</name>
        <dbReference type="ChEBI" id="CHEBI:29105"/>
    </cofactor>
</comment>
<evidence type="ECO:0000256" key="4">
    <source>
        <dbReference type="ARBA" id="ARBA00022833"/>
    </source>
</evidence>
<dbReference type="PANTHER" id="PTHR42813:SF4">
    <property type="entry name" value="NADP-DEPENDENT ISOPROPANOL DEHYDROGENASE"/>
    <property type="match status" value="1"/>
</dbReference>
<evidence type="ECO:0000313" key="7">
    <source>
        <dbReference type="Proteomes" id="UP000248925"/>
    </source>
</evidence>
<dbReference type="Proteomes" id="UP000248925">
    <property type="component" value="Unassembled WGS sequence"/>
</dbReference>
<dbReference type="SUPFAM" id="SSF50129">
    <property type="entry name" value="GroES-like"/>
    <property type="match status" value="1"/>
</dbReference>
<dbReference type="Gene3D" id="3.90.180.10">
    <property type="entry name" value="Medium-chain alcohol dehydrogenases, catalytic domain"/>
    <property type="match status" value="1"/>
</dbReference>
<dbReference type="InterPro" id="IPR011032">
    <property type="entry name" value="GroES-like_sf"/>
</dbReference>
<reference evidence="6 7" key="1">
    <citation type="journal article" date="2018" name="Sci. Rep.">
        <title>Rhizobium tumorigenes sp. nov., a novel plant tumorigenic bacterium isolated from cane gall tumors on thornless blackberry.</title>
        <authorList>
            <person name="Kuzmanovi N."/>
            <person name="Smalla K."/>
            <person name="Gronow S."/>
            <person name="PuBawska J."/>
        </authorList>
    </citation>
    <scope>NUCLEOTIDE SEQUENCE [LARGE SCALE GENOMIC DNA]</scope>
    <source>
        <strain evidence="6 7">CCBAU 85046</strain>
    </source>
</reference>
<protein>
    <recommendedName>
        <fullName evidence="5">Alcohol dehydrogenase-like N-terminal domain-containing protein</fullName>
    </recommendedName>
</protein>